<comment type="caution">
    <text evidence="2">The sequence shown here is derived from an EMBL/GenBank/DDBJ whole genome shotgun (WGS) entry which is preliminary data.</text>
</comment>
<accession>A0ABR4QL33</accession>
<protein>
    <submittedName>
        <fullName evidence="2">Uncharacterized protein</fullName>
    </submittedName>
</protein>
<name>A0ABR4QL33_9CEST</name>
<sequence>MSRRRSRSLGSERTARSRLASGHKTASAVRLESEMRAVRRATQMRTDKGERRRSRRLAQGNAKNFRGNSAGTRGTRRSARLCTTASVRVLTVSTSSSTKSVNCGHNADYKGMRSITIPVRIVAYVDDIKVDA</sequence>
<evidence type="ECO:0000313" key="3">
    <source>
        <dbReference type="Proteomes" id="UP001651158"/>
    </source>
</evidence>
<proteinExistence type="predicted"/>
<gene>
    <name evidence="2" type="ORF">TcWFU_003919</name>
</gene>
<reference evidence="2 3" key="1">
    <citation type="journal article" date="2022" name="Front. Cell. Infect. Microbiol.">
        <title>The Genomes of Two Strains of Taenia crassiceps the Animal Model for the Study of Human Cysticercosis.</title>
        <authorList>
            <person name="Bobes R.J."/>
            <person name="Estrada K."/>
            <person name="Rios-Valencia D.G."/>
            <person name="Calderon-Gallegos A."/>
            <person name="de la Torre P."/>
            <person name="Carrero J.C."/>
            <person name="Sanchez-Flores A."/>
            <person name="Laclette J.P."/>
        </authorList>
    </citation>
    <scope>NUCLEOTIDE SEQUENCE [LARGE SCALE GENOMIC DNA]</scope>
    <source>
        <strain evidence="2">WFUcys</strain>
    </source>
</reference>
<feature type="region of interest" description="Disordered" evidence="1">
    <location>
        <begin position="1"/>
        <end position="77"/>
    </location>
</feature>
<organism evidence="2 3">
    <name type="scientific">Taenia crassiceps</name>
    <dbReference type="NCBI Taxonomy" id="6207"/>
    <lineage>
        <taxon>Eukaryota</taxon>
        <taxon>Metazoa</taxon>
        <taxon>Spiralia</taxon>
        <taxon>Lophotrochozoa</taxon>
        <taxon>Platyhelminthes</taxon>
        <taxon>Cestoda</taxon>
        <taxon>Eucestoda</taxon>
        <taxon>Cyclophyllidea</taxon>
        <taxon>Taeniidae</taxon>
        <taxon>Taenia</taxon>
    </lineage>
</organism>
<dbReference type="Proteomes" id="UP001651158">
    <property type="component" value="Unassembled WGS sequence"/>
</dbReference>
<keyword evidence="3" id="KW-1185">Reference proteome</keyword>
<evidence type="ECO:0000256" key="1">
    <source>
        <dbReference type="SAM" id="MobiDB-lite"/>
    </source>
</evidence>
<dbReference type="EMBL" id="JAKROA010000002">
    <property type="protein sequence ID" value="KAL5110169.1"/>
    <property type="molecule type" value="Genomic_DNA"/>
</dbReference>
<evidence type="ECO:0000313" key="2">
    <source>
        <dbReference type="EMBL" id="KAL5110169.1"/>
    </source>
</evidence>